<sequence>DAEPLETASVEVLEEAAPTHGLLLEERPMSGNQAVLLSPDGTCRLVKVAAGSGAELPGTGTASRPELRSGWAPCPKVQELARGMKPGSPAPPVPSASSSDTEGGGSAGKLSTGMKLLEEVERLRTTHVKYAHEAHAVLPVRVEQLWEEQVRQAEKLTVRPGMLPNVRLGMCGSAACASVCGSMRGSMCGSACASVCGSMCGSMCGSACGPMWVAQHVRYFSKRDCILAQFAA</sequence>
<proteinExistence type="predicted"/>
<dbReference type="AlphaFoldDB" id="A0AAE0F8Y2"/>
<dbReference type="EMBL" id="LGRX02022825">
    <property type="protein sequence ID" value="KAK3255248.1"/>
    <property type="molecule type" value="Genomic_DNA"/>
</dbReference>
<feature type="region of interest" description="Disordered" evidence="1">
    <location>
        <begin position="81"/>
        <end position="111"/>
    </location>
</feature>
<evidence type="ECO:0000313" key="2">
    <source>
        <dbReference type="EMBL" id="KAK3255248.1"/>
    </source>
</evidence>
<evidence type="ECO:0000313" key="3">
    <source>
        <dbReference type="Proteomes" id="UP001190700"/>
    </source>
</evidence>
<protein>
    <submittedName>
        <fullName evidence="2">Uncharacterized protein</fullName>
    </submittedName>
</protein>
<gene>
    <name evidence="2" type="ORF">CYMTET_35559</name>
</gene>
<organism evidence="2 3">
    <name type="scientific">Cymbomonas tetramitiformis</name>
    <dbReference type="NCBI Taxonomy" id="36881"/>
    <lineage>
        <taxon>Eukaryota</taxon>
        <taxon>Viridiplantae</taxon>
        <taxon>Chlorophyta</taxon>
        <taxon>Pyramimonadophyceae</taxon>
        <taxon>Pyramimonadales</taxon>
        <taxon>Pyramimonadaceae</taxon>
        <taxon>Cymbomonas</taxon>
    </lineage>
</organism>
<dbReference type="Proteomes" id="UP001190700">
    <property type="component" value="Unassembled WGS sequence"/>
</dbReference>
<feature type="non-terminal residue" evidence="2">
    <location>
        <position position="1"/>
    </location>
</feature>
<reference evidence="2 3" key="1">
    <citation type="journal article" date="2015" name="Genome Biol. Evol.">
        <title>Comparative Genomics of a Bacterivorous Green Alga Reveals Evolutionary Causalities and Consequences of Phago-Mixotrophic Mode of Nutrition.</title>
        <authorList>
            <person name="Burns J.A."/>
            <person name="Paasch A."/>
            <person name="Narechania A."/>
            <person name="Kim E."/>
        </authorList>
    </citation>
    <scope>NUCLEOTIDE SEQUENCE [LARGE SCALE GENOMIC DNA]</scope>
    <source>
        <strain evidence="2 3">PLY_AMNH</strain>
    </source>
</reference>
<name>A0AAE0F8Y2_9CHLO</name>
<keyword evidence="3" id="KW-1185">Reference proteome</keyword>
<accession>A0AAE0F8Y2</accession>
<evidence type="ECO:0000256" key="1">
    <source>
        <dbReference type="SAM" id="MobiDB-lite"/>
    </source>
</evidence>
<comment type="caution">
    <text evidence="2">The sequence shown here is derived from an EMBL/GenBank/DDBJ whole genome shotgun (WGS) entry which is preliminary data.</text>
</comment>